<dbReference type="AlphaFoldDB" id="A0A366LJE3"/>
<protein>
    <submittedName>
        <fullName evidence="3">Uncharacterized protein</fullName>
    </submittedName>
</protein>
<accession>A0A366LJE3</accession>
<dbReference type="Proteomes" id="UP000253303">
    <property type="component" value="Unassembled WGS sequence"/>
</dbReference>
<keyword evidence="2" id="KW-0812">Transmembrane</keyword>
<gene>
    <name evidence="3" type="ORF">DP939_43155</name>
</gene>
<sequence length="165" mass="17255">MIVDAAQKAEATIVVDLAEVGGAQYRTWERFGKVEGDGQGRGVPWSSRKASRVTVEGPSGARSNAGDGSTVVVYRQRSGSSLGIRVGDGSRPVGGARRVFVKDVAAGHPLAGWYRCEVVVLAGLLAVVGLSCVLGLVSSLEPGELRPNSRGKADLGCRHARLPQF</sequence>
<keyword evidence="2" id="KW-0472">Membrane</keyword>
<name>A0A366LJE3_9ACTN</name>
<reference evidence="3 4" key="1">
    <citation type="submission" date="2018-06" db="EMBL/GenBank/DDBJ databases">
        <title>Sphaerisporangium craniellae sp. nov., isolated from a marine sponge in the South China Sea.</title>
        <authorList>
            <person name="Li L."/>
        </authorList>
    </citation>
    <scope>NUCLEOTIDE SEQUENCE [LARGE SCALE GENOMIC DNA]</scope>
    <source>
        <strain evidence="3 4">LHW63015</strain>
    </source>
</reference>
<evidence type="ECO:0000313" key="3">
    <source>
        <dbReference type="EMBL" id="RBQ13981.1"/>
    </source>
</evidence>
<feature type="region of interest" description="Disordered" evidence="1">
    <location>
        <begin position="39"/>
        <end position="67"/>
    </location>
</feature>
<keyword evidence="4" id="KW-1185">Reference proteome</keyword>
<evidence type="ECO:0000256" key="1">
    <source>
        <dbReference type="SAM" id="MobiDB-lite"/>
    </source>
</evidence>
<feature type="transmembrane region" description="Helical" evidence="2">
    <location>
        <begin position="118"/>
        <end position="140"/>
    </location>
</feature>
<comment type="caution">
    <text evidence="3">The sequence shown here is derived from an EMBL/GenBank/DDBJ whole genome shotgun (WGS) entry which is preliminary data.</text>
</comment>
<evidence type="ECO:0000256" key="2">
    <source>
        <dbReference type="SAM" id="Phobius"/>
    </source>
</evidence>
<proteinExistence type="predicted"/>
<organism evidence="3 4">
    <name type="scientific">Spongiactinospora rosea</name>
    <dbReference type="NCBI Taxonomy" id="2248750"/>
    <lineage>
        <taxon>Bacteria</taxon>
        <taxon>Bacillati</taxon>
        <taxon>Actinomycetota</taxon>
        <taxon>Actinomycetes</taxon>
        <taxon>Streptosporangiales</taxon>
        <taxon>Streptosporangiaceae</taxon>
        <taxon>Spongiactinospora</taxon>
    </lineage>
</organism>
<evidence type="ECO:0000313" key="4">
    <source>
        <dbReference type="Proteomes" id="UP000253303"/>
    </source>
</evidence>
<keyword evidence="2" id="KW-1133">Transmembrane helix</keyword>
<dbReference type="EMBL" id="QMEY01000041">
    <property type="protein sequence ID" value="RBQ13981.1"/>
    <property type="molecule type" value="Genomic_DNA"/>
</dbReference>